<dbReference type="RefSeq" id="WP_092781197.1">
    <property type="nucleotide sequence ID" value="NZ_FNAP01000001.1"/>
</dbReference>
<sequence>MGLQGGAWTFKAGSPSLEAVVDALRDRTALDLESEYDEDDDLICVEAPQVRTMLLHWERTEHRIAVCTPIPLHPYVWGHLDKAMVHLGGVFDTSDAVHSPPETLRPAFDRPWPDLTWRQRALLRRPLLKEIGPLRDRIVERIVERRGRR</sequence>
<dbReference type="AlphaFoldDB" id="A0A1G6X479"/>
<reference evidence="1 2" key="1">
    <citation type="submission" date="2016-10" db="EMBL/GenBank/DDBJ databases">
        <authorList>
            <person name="de Groot N.N."/>
        </authorList>
    </citation>
    <scope>NUCLEOTIDE SEQUENCE [LARGE SCALE GENOMIC DNA]</scope>
    <source>
        <strain evidence="1 2">ATCC 700224</strain>
    </source>
</reference>
<keyword evidence="2" id="KW-1185">Reference proteome</keyword>
<dbReference type="OrthoDB" id="5500270at2"/>
<accession>A0A1G6X479</accession>
<dbReference type="EMBL" id="FNAP01000001">
    <property type="protein sequence ID" value="SDD72918.1"/>
    <property type="molecule type" value="Genomic_DNA"/>
</dbReference>
<evidence type="ECO:0000313" key="1">
    <source>
        <dbReference type="EMBL" id="SDD72918.1"/>
    </source>
</evidence>
<dbReference type="Proteomes" id="UP000199412">
    <property type="component" value="Unassembled WGS sequence"/>
</dbReference>
<name>A0A1G6X479_9PROT</name>
<gene>
    <name evidence="1" type="ORF">SAMN05421720_101366</name>
</gene>
<protein>
    <submittedName>
        <fullName evidence="1">Uncharacterized protein</fullName>
    </submittedName>
</protein>
<proteinExistence type="predicted"/>
<organism evidence="1 2">
    <name type="scientific">Rhodospira trueperi</name>
    <dbReference type="NCBI Taxonomy" id="69960"/>
    <lineage>
        <taxon>Bacteria</taxon>
        <taxon>Pseudomonadati</taxon>
        <taxon>Pseudomonadota</taxon>
        <taxon>Alphaproteobacteria</taxon>
        <taxon>Rhodospirillales</taxon>
        <taxon>Rhodospirillaceae</taxon>
        <taxon>Rhodospira</taxon>
    </lineage>
</organism>
<evidence type="ECO:0000313" key="2">
    <source>
        <dbReference type="Proteomes" id="UP000199412"/>
    </source>
</evidence>